<gene>
    <name evidence="1" type="ORF">PG993_009376</name>
</gene>
<dbReference type="PANTHER" id="PTHR36978:SF4">
    <property type="entry name" value="P-LOOP CONTAINING NUCLEOSIDE TRIPHOSPHATE HYDROLASE PROTEIN"/>
    <property type="match status" value="1"/>
</dbReference>
<dbReference type="Pfam" id="PF17784">
    <property type="entry name" value="Sulfotransfer_4"/>
    <property type="match status" value="1"/>
</dbReference>
<evidence type="ECO:0000313" key="1">
    <source>
        <dbReference type="EMBL" id="KAK8034381.1"/>
    </source>
</evidence>
<dbReference type="InterPro" id="IPR027417">
    <property type="entry name" value="P-loop_NTPase"/>
</dbReference>
<dbReference type="PANTHER" id="PTHR36978">
    <property type="entry name" value="P-LOOP CONTAINING NUCLEOTIDE TRIPHOSPHATE HYDROLASE"/>
    <property type="match status" value="1"/>
</dbReference>
<accession>A0ABR1SJ76</accession>
<comment type="caution">
    <text evidence="1">The sequence shown here is derived from an EMBL/GenBank/DDBJ whole genome shotgun (WGS) entry which is preliminary data.</text>
</comment>
<proteinExistence type="predicted"/>
<keyword evidence="2" id="KW-1185">Reference proteome</keyword>
<name>A0ABR1SJ76_9PEZI</name>
<dbReference type="InterPro" id="IPR040632">
    <property type="entry name" value="Sulfotransfer_4"/>
</dbReference>
<evidence type="ECO:0000313" key="2">
    <source>
        <dbReference type="Proteomes" id="UP001444661"/>
    </source>
</evidence>
<dbReference type="EMBL" id="JAQQWK010000009">
    <property type="protein sequence ID" value="KAK8034381.1"/>
    <property type="molecule type" value="Genomic_DNA"/>
</dbReference>
<protein>
    <submittedName>
        <fullName evidence="1">Uncharacterized protein</fullName>
    </submittedName>
</protein>
<reference evidence="1 2" key="1">
    <citation type="submission" date="2023-01" db="EMBL/GenBank/DDBJ databases">
        <title>Analysis of 21 Apiospora genomes using comparative genomics revels a genus with tremendous synthesis potential of carbohydrate active enzymes and secondary metabolites.</title>
        <authorList>
            <person name="Sorensen T."/>
        </authorList>
    </citation>
    <scope>NUCLEOTIDE SEQUENCE [LARGE SCALE GENOMIC DNA]</scope>
    <source>
        <strain evidence="1 2">CBS 33761</strain>
    </source>
</reference>
<dbReference type="Gene3D" id="3.40.50.300">
    <property type="entry name" value="P-loop containing nucleotide triphosphate hydrolases"/>
    <property type="match status" value="1"/>
</dbReference>
<dbReference type="Proteomes" id="UP001444661">
    <property type="component" value="Unassembled WGS sequence"/>
</dbReference>
<sequence length="119" mass="13705">MPVLCLVPGRSDTESLRNALLITGYDVVFHWYEGMTRVPVTQQAWVKLMRRKFDNTSSPDHIFVRADFEAVVSDCEAVTDMSHVNFARELIVAFPEARVTVKTRVLDAWYASYQSTFER</sequence>
<organism evidence="1 2">
    <name type="scientific">Apiospora rasikravindrae</name>
    <dbReference type="NCBI Taxonomy" id="990691"/>
    <lineage>
        <taxon>Eukaryota</taxon>
        <taxon>Fungi</taxon>
        <taxon>Dikarya</taxon>
        <taxon>Ascomycota</taxon>
        <taxon>Pezizomycotina</taxon>
        <taxon>Sordariomycetes</taxon>
        <taxon>Xylariomycetidae</taxon>
        <taxon>Amphisphaeriales</taxon>
        <taxon>Apiosporaceae</taxon>
        <taxon>Apiospora</taxon>
    </lineage>
</organism>